<dbReference type="STRING" id="1798665.A2942_00495"/>
<comment type="caution">
    <text evidence="2">The sequence shown here is derived from an EMBL/GenBank/DDBJ whole genome shotgun (WGS) entry which is preliminary data.</text>
</comment>
<gene>
    <name evidence="2" type="ORF">A2942_00495</name>
</gene>
<evidence type="ECO:0000313" key="2">
    <source>
        <dbReference type="EMBL" id="OGZ11258.1"/>
    </source>
</evidence>
<dbReference type="InterPro" id="IPR002035">
    <property type="entry name" value="VWF_A"/>
</dbReference>
<reference evidence="2 3" key="1">
    <citation type="journal article" date="2016" name="Nat. Commun.">
        <title>Thousands of microbial genomes shed light on interconnected biogeochemical processes in an aquifer system.</title>
        <authorList>
            <person name="Anantharaman K."/>
            <person name="Brown C.T."/>
            <person name="Hug L.A."/>
            <person name="Sharon I."/>
            <person name="Castelle C.J."/>
            <person name="Probst A.J."/>
            <person name="Thomas B.C."/>
            <person name="Singh A."/>
            <person name="Wilkins M.J."/>
            <person name="Karaoz U."/>
            <person name="Brodie E.L."/>
            <person name="Williams K.H."/>
            <person name="Hubbard S.S."/>
            <person name="Banfield J.F."/>
        </authorList>
    </citation>
    <scope>NUCLEOTIDE SEQUENCE [LARGE SCALE GENOMIC DNA]</scope>
</reference>
<feature type="domain" description="VWFA" evidence="1">
    <location>
        <begin position="36"/>
        <end position="226"/>
    </location>
</feature>
<dbReference type="InterPro" id="IPR036465">
    <property type="entry name" value="vWFA_dom_sf"/>
</dbReference>
<dbReference type="AlphaFoldDB" id="A0A1G2DEP2"/>
<proteinExistence type="predicted"/>
<dbReference type="Proteomes" id="UP000178534">
    <property type="component" value="Unassembled WGS sequence"/>
</dbReference>
<dbReference type="Gene3D" id="3.40.50.410">
    <property type="entry name" value="von Willebrand factor, type A domain"/>
    <property type="match status" value="1"/>
</dbReference>
<sequence>MPRLITPEGMQNHKLGGNFTFTAKRIEHLGATEYTLVTIATDESGSVSGFMDQLLAMVQESVGSCKSSPRSDNLLVRVLYFSDKHPNGVKEIHGFKPLAEIDPAQYPMPNPGGWTPLCDAVYSAIGAMNKYGKELYDRDYLANGIVFIITDGGENASVATMPMVKTELAKSVTGEILESMISILIGVNVDRCKDILDEFSREAGITQFIDAGDASAKNLAKIANFVSRSVSSQSQSLGTGGPSQQIAATI</sequence>
<dbReference type="PROSITE" id="PS50234">
    <property type="entry name" value="VWFA"/>
    <property type="match status" value="1"/>
</dbReference>
<protein>
    <recommendedName>
        <fullName evidence="1">VWFA domain-containing protein</fullName>
    </recommendedName>
</protein>
<evidence type="ECO:0000259" key="1">
    <source>
        <dbReference type="PROSITE" id="PS50234"/>
    </source>
</evidence>
<evidence type="ECO:0000313" key="3">
    <source>
        <dbReference type="Proteomes" id="UP000178534"/>
    </source>
</evidence>
<accession>A0A1G2DEP2</accession>
<dbReference type="EMBL" id="MHLP01000039">
    <property type="protein sequence ID" value="OGZ11258.1"/>
    <property type="molecule type" value="Genomic_DNA"/>
</dbReference>
<name>A0A1G2DEP2_9BACT</name>
<dbReference type="SUPFAM" id="SSF53300">
    <property type="entry name" value="vWA-like"/>
    <property type="match status" value="1"/>
</dbReference>
<organism evidence="2 3">
    <name type="scientific">Candidatus Lloydbacteria bacterium RIFCSPLOWO2_01_FULL_50_20</name>
    <dbReference type="NCBI Taxonomy" id="1798665"/>
    <lineage>
        <taxon>Bacteria</taxon>
        <taxon>Candidatus Lloydiibacteriota</taxon>
    </lineage>
</organism>